<dbReference type="EMBL" id="LSRX01000057">
    <property type="protein sequence ID" value="OLQ11578.1"/>
    <property type="molecule type" value="Genomic_DNA"/>
</dbReference>
<reference evidence="3 4" key="1">
    <citation type="submission" date="2016-02" db="EMBL/GenBank/DDBJ databases">
        <title>Genome analysis of coral dinoflagellate symbionts highlights evolutionary adaptations to a symbiotic lifestyle.</title>
        <authorList>
            <person name="Aranda M."/>
            <person name="Li Y."/>
            <person name="Liew Y.J."/>
            <person name="Baumgarten S."/>
            <person name="Simakov O."/>
            <person name="Wilson M."/>
            <person name="Piel J."/>
            <person name="Ashoor H."/>
            <person name="Bougouffa S."/>
            <person name="Bajic V.B."/>
            <person name="Ryu T."/>
            <person name="Ravasi T."/>
            <person name="Bayer T."/>
            <person name="Micklem G."/>
            <person name="Kim H."/>
            <person name="Bhak J."/>
            <person name="Lajeunesse T.C."/>
            <person name="Voolstra C.R."/>
        </authorList>
    </citation>
    <scope>NUCLEOTIDE SEQUENCE [LARGE SCALE GENOMIC DNA]</scope>
    <source>
        <strain evidence="3 4">CCMP2467</strain>
    </source>
</reference>
<dbReference type="Gene3D" id="2.115.10.20">
    <property type="entry name" value="Glycosyl hydrolase domain, family 43"/>
    <property type="match status" value="1"/>
</dbReference>
<keyword evidence="2" id="KW-0472">Membrane</keyword>
<name>A0A1Q9EVV7_SYMMI</name>
<feature type="compositionally biased region" description="Low complexity" evidence="1">
    <location>
        <begin position="1"/>
        <end position="14"/>
    </location>
</feature>
<evidence type="ECO:0008006" key="5">
    <source>
        <dbReference type="Google" id="ProtNLM"/>
    </source>
</evidence>
<feature type="transmembrane region" description="Helical" evidence="2">
    <location>
        <begin position="299"/>
        <end position="323"/>
    </location>
</feature>
<dbReference type="AlphaFoldDB" id="A0A1Q9EVV7"/>
<evidence type="ECO:0000256" key="2">
    <source>
        <dbReference type="SAM" id="Phobius"/>
    </source>
</evidence>
<evidence type="ECO:0000256" key="1">
    <source>
        <dbReference type="SAM" id="MobiDB-lite"/>
    </source>
</evidence>
<keyword evidence="2" id="KW-0812">Transmembrane</keyword>
<sequence>MVAPAEAGKKAPGPDGIPNEPWRDFPVQAGGWFWALCLRISLVRKEPLQFKRALVCALHKKGPAALPENYRSIALLNGMAKIWHGRVHRIVGQSVLGRYDPLQLGGPFSAVLFVDIQAAYYEDLLDMSPPEKLIHYGDLVGRMQGYEGDVVELPNGTLWMYYFGGGLEGVPRPGIRMQIGLATSEDGLSWRRHGAPVLTPGAPGDFDETFVAWPRVLPPWDTAKVTGIPEGKWQPVTEGAAFSDDGVSWTKDRAAHYAVCSTLLLRSVVSTVAVCDDDDTDDNSDDDAEFYNGDQDRTMMLMMTTMMMTVFAPAMMAITLAIFRSQQCPR</sequence>
<keyword evidence="2" id="KW-1133">Transmembrane helix</keyword>
<evidence type="ECO:0000313" key="4">
    <source>
        <dbReference type="Proteomes" id="UP000186817"/>
    </source>
</evidence>
<feature type="region of interest" description="Disordered" evidence="1">
    <location>
        <begin position="1"/>
        <end position="20"/>
    </location>
</feature>
<dbReference type="InterPro" id="IPR023296">
    <property type="entry name" value="Glyco_hydro_beta-prop_sf"/>
</dbReference>
<dbReference type="SUPFAM" id="SSF75005">
    <property type="entry name" value="Arabinanase/levansucrase/invertase"/>
    <property type="match status" value="1"/>
</dbReference>
<comment type="caution">
    <text evidence="3">The sequence shown here is derived from an EMBL/GenBank/DDBJ whole genome shotgun (WGS) entry which is preliminary data.</text>
</comment>
<protein>
    <recommendedName>
        <fullName evidence="5">Glycosyl hydrolase family 32 N-terminal domain-containing protein</fullName>
    </recommendedName>
</protein>
<accession>A0A1Q9EVV7</accession>
<gene>
    <name evidence="3" type="ORF">AK812_SmicGene4611</name>
</gene>
<evidence type="ECO:0000313" key="3">
    <source>
        <dbReference type="EMBL" id="OLQ11578.1"/>
    </source>
</evidence>
<dbReference type="OrthoDB" id="3510at2759"/>
<dbReference type="PANTHER" id="PTHR19446">
    <property type="entry name" value="REVERSE TRANSCRIPTASES"/>
    <property type="match status" value="1"/>
</dbReference>
<organism evidence="3 4">
    <name type="scientific">Symbiodinium microadriaticum</name>
    <name type="common">Dinoflagellate</name>
    <name type="synonym">Zooxanthella microadriatica</name>
    <dbReference type="NCBI Taxonomy" id="2951"/>
    <lineage>
        <taxon>Eukaryota</taxon>
        <taxon>Sar</taxon>
        <taxon>Alveolata</taxon>
        <taxon>Dinophyceae</taxon>
        <taxon>Suessiales</taxon>
        <taxon>Symbiodiniaceae</taxon>
        <taxon>Symbiodinium</taxon>
    </lineage>
</organism>
<proteinExistence type="predicted"/>
<keyword evidence="4" id="KW-1185">Reference proteome</keyword>
<dbReference type="Proteomes" id="UP000186817">
    <property type="component" value="Unassembled WGS sequence"/>
</dbReference>